<organism evidence="3 4">
    <name type="scientific">Alcaligenes xylosoxydans xylosoxydans</name>
    <name type="common">Achromobacter xylosoxidans</name>
    <dbReference type="NCBI Taxonomy" id="85698"/>
    <lineage>
        <taxon>Bacteria</taxon>
        <taxon>Pseudomonadati</taxon>
        <taxon>Pseudomonadota</taxon>
        <taxon>Betaproteobacteria</taxon>
        <taxon>Burkholderiales</taxon>
        <taxon>Alcaligenaceae</taxon>
        <taxon>Achromobacter</taxon>
    </lineage>
</organism>
<evidence type="ECO:0000313" key="3">
    <source>
        <dbReference type="EMBL" id="AMG39229.1"/>
    </source>
</evidence>
<gene>
    <name evidence="3" type="ORF">AL504_26345</name>
</gene>
<sequence length="230" mass="24438">MKRYARAAGLALVIMMVAGVGTASAAAKPSFDCARAKSGAEKAICGDPKLAALDVSIAQRFGKARHAYDDATAKIFSTEQWLFNGVRDQSYERPFNNATGAAELAERLADRDKFLASLELTPRNGFEGQWGNYGGQLKVVRQADGSLFAEVSAADPYNARWLCDMSGKAEARGDTLVVHEKDAPGWTLVLRRKGAGLVAEEARPSGDKSGDPTPSCGSGGSMDGTYFAVH</sequence>
<protein>
    <recommendedName>
        <fullName evidence="5">DUF1311 domain-containing protein</fullName>
    </recommendedName>
</protein>
<dbReference type="Proteomes" id="UP000060602">
    <property type="component" value="Chromosome"/>
</dbReference>
<feature type="compositionally biased region" description="Basic and acidic residues" evidence="1">
    <location>
        <begin position="200"/>
        <end position="210"/>
    </location>
</feature>
<feature type="signal peptide" evidence="2">
    <location>
        <begin position="1"/>
        <end position="25"/>
    </location>
</feature>
<reference evidence="4" key="1">
    <citation type="submission" date="2015-12" db="EMBL/GenBank/DDBJ databases">
        <title>FDA dAtabase for Regulatory Grade micrObial Sequences (FDA-ARGOS): Supporting development and validation of Infectious Disease Dx tests.</title>
        <authorList>
            <person name="Case J."/>
            <person name="Tallon L."/>
            <person name="Sadzewicz L."/>
            <person name="Sengamalay N."/>
            <person name="Ott S."/>
            <person name="Godinez A."/>
            <person name="Nagaraj S."/>
            <person name="Nadendla S."/>
            <person name="Sichtig H."/>
        </authorList>
    </citation>
    <scope>NUCLEOTIDE SEQUENCE [LARGE SCALE GENOMIC DNA]</scope>
    <source>
        <strain evidence="4">FDAARGOS_147</strain>
    </source>
</reference>
<dbReference type="EMBL" id="CP014060">
    <property type="protein sequence ID" value="AMG39229.1"/>
    <property type="molecule type" value="Genomic_DNA"/>
</dbReference>
<keyword evidence="2" id="KW-0732">Signal</keyword>
<dbReference type="AlphaFoldDB" id="A0A0X8P3T3"/>
<proteinExistence type="predicted"/>
<name>A0A0X8P3T3_ALCXX</name>
<accession>A0A0X8P3T3</accession>
<evidence type="ECO:0000313" key="4">
    <source>
        <dbReference type="Proteomes" id="UP000060602"/>
    </source>
</evidence>
<feature type="region of interest" description="Disordered" evidence="1">
    <location>
        <begin position="199"/>
        <end position="224"/>
    </location>
</feature>
<dbReference type="RefSeq" id="WP_061073691.1">
    <property type="nucleotide sequence ID" value="NZ_CP014060.2"/>
</dbReference>
<evidence type="ECO:0008006" key="5">
    <source>
        <dbReference type="Google" id="ProtNLM"/>
    </source>
</evidence>
<evidence type="ECO:0000256" key="1">
    <source>
        <dbReference type="SAM" id="MobiDB-lite"/>
    </source>
</evidence>
<feature type="chain" id="PRO_5007069266" description="DUF1311 domain-containing protein" evidence="2">
    <location>
        <begin position="26"/>
        <end position="230"/>
    </location>
</feature>
<evidence type="ECO:0000256" key="2">
    <source>
        <dbReference type="SAM" id="SignalP"/>
    </source>
</evidence>